<dbReference type="AlphaFoldDB" id="A0AAE1J983"/>
<accession>A0AAE1J983</accession>
<comment type="caution">
    <text evidence="2">The sequence shown here is derived from an EMBL/GenBank/DDBJ whole genome shotgun (WGS) entry which is preliminary data.</text>
</comment>
<protein>
    <recommendedName>
        <fullName evidence="4">Hydroxyproline-rich glycoprotein</fullName>
    </recommendedName>
</protein>
<evidence type="ECO:0000313" key="2">
    <source>
        <dbReference type="EMBL" id="KAK4266130.1"/>
    </source>
</evidence>
<proteinExistence type="predicted"/>
<dbReference type="EMBL" id="JAWXYG010000008">
    <property type="protein sequence ID" value="KAK4266130.1"/>
    <property type="molecule type" value="Genomic_DNA"/>
</dbReference>
<evidence type="ECO:0000256" key="1">
    <source>
        <dbReference type="SAM" id="MobiDB-lite"/>
    </source>
</evidence>
<dbReference type="Proteomes" id="UP001293593">
    <property type="component" value="Unassembled WGS sequence"/>
</dbReference>
<gene>
    <name evidence="2" type="ORF">QN277_027096</name>
</gene>
<reference evidence="2" key="1">
    <citation type="submission" date="2023-10" db="EMBL/GenBank/DDBJ databases">
        <title>Chromosome-level genome of the transformable northern wattle, Acacia crassicarpa.</title>
        <authorList>
            <person name="Massaro I."/>
            <person name="Sinha N.R."/>
            <person name="Poethig S."/>
            <person name="Leichty A.R."/>
        </authorList>
    </citation>
    <scope>NUCLEOTIDE SEQUENCE</scope>
    <source>
        <strain evidence="2">Acra3RX</strain>
        <tissue evidence="2">Leaf</tissue>
    </source>
</reference>
<dbReference type="PANTHER" id="PTHR47911:SF1">
    <property type="entry name" value="OS06G0664400 PROTEIN"/>
    <property type="match status" value="1"/>
</dbReference>
<organism evidence="2 3">
    <name type="scientific">Acacia crassicarpa</name>
    <name type="common">northern wattle</name>
    <dbReference type="NCBI Taxonomy" id="499986"/>
    <lineage>
        <taxon>Eukaryota</taxon>
        <taxon>Viridiplantae</taxon>
        <taxon>Streptophyta</taxon>
        <taxon>Embryophyta</taxon>
        <taxon>Tracheophyta</taxon>
        <taxon>Spermatophyta</taxon>
        <taxon>Magnoliopsida</taxon>
        <taxon>eudicotyledons</taxon>
        <taxon>Gunneridae</taxon>
        <taxon>Pentapetalae</taxon>
        <taxon>rosids</taxon>
        <taxon>fabids</taxon>
        <taxon>Fabales</taxon>
        <taxon>Fabaceae</taxon>
        <taxon>Caesalpinioideae</taxon>
        <taxon>mimosoid clade</taxon>
        <taxon>Acacieae</taxon>
        <taxon>Acacia</taxon>
    </lineage>
</organism>
<feature type="compositionally biased region" description="Polar residues" evidence="1">
    <location>
        <begin position="114"/>
        <end position="128"/>
    </location>
</feature>
<feature type="compositionally biased region" description="Basic and acidic residues" evidence="1">
    <location>
        <begin position="260"/>
        <end position="283"/>
    </location>
</feature>
<feature type="compositionally biased region" description="Polar residues" evidence="1">
    <location>
        <begin position="144"/>
        <end position="157"/>
    </location>
</feature>
<evidence type="ECO:0008006" key="4">
    <source>
        <dbReference type="Google" id="ProtNLM"/>
    </source>
</evidence>
<feature type="region of interest" description="Disordered" evidence="1">
    <location>
        <begin position="27"/>
        <end position="283"/>
    </location>
</feature>
<sequence length="482" mass="52955">MRGNIGFGTRLPNTNISHARQTLVPYSTFSNSGAGGGRGRGSPLANTGHTDFSGRAPGKPDCDESKSDSPESPVPPGSGPSGLGHGRGKPLPPPSSGRSSFSSFLSSLKPQSAGRGQTTNPQVSQPTNDLGPKKPMFFKRDDSSSPTVETRPNSSSIGDREVNNKLLGNMAGVLSGLGRGKPMKQPDPENQVREENRHVRARPTLDTTASKTVPKSQPAMNREDAVMHARNILSQGGYRGGATGRGRGEFAGRPGQGRGRGQDGRERFTWRDRGEKDGRDKRVDDTSAKGIYFEDPDDSGEKLAEKVGPEVMNQLVEGFEELADRVLPSPYYDEYLEALDINCAIEFEPEYLMGEFDRNPDIDEKPPIPLRDALEKVKPFLMAYEGIQSQEEWEEIMEETMAKVPLLKKIVDHYSGPDRITAKVQQEELERVAKTLPQNAPSSVKRFADRAVLSLQSNPGWGFDKKCQFMDKLVWEVSQHYK</sequence>
<feature type="compositionally biased region" description="Basic and acidic residues" evidence="1">
    <location>
        <begin position="58"/>
        <end position="69"/>
    </location>
</feature>
<feature type="compositionally biased region" description="Low complexity" evidence="1">
    <location>
        <begin position="96"/>
        <end position="110"/>
    </location>
</feature>
<dbReference type="PANTHER" id="PTHR47911">
    <property type="entry name" value="HYDROXYPROLINE-RICH GLYCOPROTEIN-LIKE"/>
    <property type="match status" value="1"/>
</dbReference>
<evidence type="ECO:0000313" key="3">
    <source>
        <dbReference type="Proteomes" id="UP001293593"/>
    </source>
</evidence>
<name>A0AAE1J983_9FABA</name>
<feature type="compositionally biased region" description="Polar residues" evidence="1">
    <location>
        <begin position="205"/>
        <end position="219"/>
    </location>
</feature>
<keyword evidence="3" id="KW-1185">Reference proteome</keyword>
<feature type="compositionally biased region" description="Basic and acidic residues" evidence="1">
    <location>
        <begin position="184"/>
        <end position="198"/>
    </location>
</feature>